<keyword evidence="2" id="KW-0723">Serine/threonine-protein kinase</keyword>
<comment type="catalytic activity">
    <reaction evidence="8">
        <text>L-seryl-[protein] + ATP = O-phospho-L-seryl-[protein] + ADP + H(+)</text>
        <dbReference type="Rhea" id="RHEA:17989"/>
        <dbReference type="Rhea" id="RHEA-COMP:9863"/>
        <dbReference type="Rhea" id="RHEA-COMP:11604"/>
        <dbReference type="ChEBI" id="CHEBI:15378"/>
        <dbReference type="ChEBI" id="CHEBI:29999"/>
        <dbReference type="ChEBI" id="CHEBI:30616"/>
        <dbReference type="ChEBI" id="CHEBI:83421"/>
        <dbReference type="ChEBI" id="CHEBI:456216"/>
        <dbReference type="EC" id="2.7.11.1"/>
    </reaction>
</comment>
<dbReference type="Pfam" id="PF00069">
    <property type="entry name" value="Pkinase"/>
    <property type="match status" value="1"/>
</dbReference>
<keyword evidence="3" id="KW-0808">Transferase</keyword>
<dbReference type="EC" id="2.7.11.1" evidence="1"/>
<proteinExistence type="predicted"/>
<accession>A0ABD3SFQ8</accession>
<dbReference type="PANTHER" id="PTHR24356:SF163">
    <property type="entry name" value="3-PHOSPHOINOSITIDE-DEPENDENT PROTEIN KINASE 1-RELATED"/>
    <property type="match status" value="1"/>
</dbReference>
<gene>
    <name evidence="10" type="ORF">ACHAXA_008877</name>
</gene>
<comment type="catalytic activity">
    <reaction evidence="7">
        <text>L-threonyl-[protein] + ATP = O-phospho-L-threonyl-[protein] + ADP + H(+)</text>
        <dbReference type="Rhea" id="RHEA:46608"/>
        <dbReference type="Rhea" id="RHEA-COMP:11060"/>
        <dbReference type="Rhea" id="RHEA-COMP:11605"/>
        <dbReference type="ChEBI" id="CHEBI:15378"/>
        <dbReference type="ChEBI" id="CHEBI:30013"/>
        <dbReference type="ChEBI" id="CHEBI:30616"/>
        <dbReference type="ChEBI" id="CHEBI:61977"/>
        <dbReference type="ChEBI" id="CHEBI:456216"/>
        <dbReference type="EC" id="2.7.11.1"/>
    </reaction>
</comment>
<dbReference type="PROSITE" id="PS50011">
    <property type="entry name" value="PROTEIN_KINASE_DOM"/>
    <property type="match status" value="1"/>
</dbReference>
<comment type="caution">
    <text evidence="10">The sequence shown here is derived from an EMBL/GenBank/DDBJ whole genome shotgun (WGS) entry which is preliminary data.</text>
</comment>
<evidence type="ECO:0000256" key="6">
    <source>
        <dbReference type="ARBA" id="ARBA00022840"/>
    </source>
</evidence>
<dbReference type="GO" id="GO:0004674">
    <property type="term" value="F:protein serine/threonine kinase activity"/>
    <property type="evidence" value="ECO:0007669"/>
    <property type="project" value="UniProtKB-KW"/>
</dbReference>
<evidence type="ECO:0000259" key="9">
    <source>
        <dbReference type="PROSITE" id="PS50011"/>
    </source>
</evidence>
<evidence type="ECO:0000256" key="2">
    <source>
        <dbReference type="ARBA" id="ARBA00022527"/>
    </source>
</evidence>
<organism evidence="10 11">
    <name type="scientific">Cyclostephanos tholiformis</name>
    <dbReference type="NCBI Taxonomy" id="382380"/>
    <lineage>
        <taxon>Eukaryota</taxon>
        <taxon>Sar</taxon>
        <taxon>Stramenopiles</taxon>
        <taxon>Ochrophyta</taxon>
        <taxon>Bacillariophyta</taxon>
        <taxon>Coscinodiscophyceae</taxon>
        <taxon>Thalassiosirophycidae</taxon>
        <taxon>Stephanodiscales</taxon>
        <taxon>Stephanodiscaceae</taxon>
        <taxon>Cyclostephanos</taxon>
    </lineage>
</organism>
<evidence type="ECO:0000313" key="10">
    <source>
        <dbReference type="EMBL" id="KAL3823382.1"/>
    </source>
</evidence>
<keyword evidence="6" id="KW-0067">ATP-binding</keyword>
<dbReference type="GO" id="GO:0005524">
    <property type="term" value="F:ATP binding"/>
    <property type="evidence" value="ECO:0007669"/>
    <property type="project" value="UniProtKB-KW"/>
</dbReference>
<dbReference type="InterPro" id="IPR011009">
    <property type="entry name" value="Kinase-like_dom_sf"/>
</dbReference>
<dbReference type="Proteomes" id="UP001530377">
    <property type="component" value="Unassembled WGS sequence"/>
</dbReference>
<evidence type="ECO:0000256" key="5">
    <source>
        <dbReference type="ARBA" id="ARBA00022777"/>
    </source>
</evidence>
<dbReference type="InterPro" id="IPR050236">
    <property type="entry name" value="Ser_Thr_kinase_AGC"/>
</dbReference>
<evidence type="ECO:0000256" key="8">
    <source>
        <dbReference type="ARBA" id="ARBA00048679"/>
    </source>
</evidence>
<dbReference type="PANTHER" id="PTHR24356">
    <property type="entry name" value="SERINE/THREONINE-PROTEIN KINASE"/>
    <property type="match status" value="1"/>
</dbReference>
<keyword evidence="4" id="KW-0547">Nucleotide-binding</keyword>
<dbReference type="SUPFAM" id="SSF56112">
    <property type="entry name" value="Protein kinase-like (PK-like)"/>
    <property type="match status" value="1"/>
</dbReference>
<dbReference type="EMBL" id="JALLPB020000039">
    <property type="protein sequence ID" value="KAL3823382.1"/>
    <property type="molecule type" value="Genomic_DNA"/>
</dbReference>
<sequence>MDATGQRQYSPSDFLYGPTLGEGRFSKVIYAEIKSAEQDSAADAAAADVPSLPHESHSRQSRGYAIKVIPKTEILRRNQINAVYMEKYILSEVLSLKDDNPSDLFMKLFLCFHDVGFVYFVLELCAGGTLLGLTNSRASNSIDPESPVMDISWVAYYLGQILRAMEYLHQRGVIHRDLSPQNIALTYPNGEIKLGDFGGAAILARPEYEGISRRQIPTGSPPDQLSDFLGTPGFSSPEMIRTEEDTISPSVDLWSLGCLIYHMFVGKSPFHAGSDQLAFQRVLDFTNRKIEICFPPYIGEAAKDLILSLLSIDPAIRLGMQDRVVESNNTCRIETEQKRYNSIRSHSFFHQTIWNSLERNVIEPPYKPAQPKWMAELHHGDKILESFESIRFDL</sequence>
<reference evidence="10 11" key="1">
    <citation type="submission" date="2024-10" db="EMBL/GenBank/DDBJ databases">
        <title>Updated reference genomes for cyclostephanoid diatoms.</title>
        <authorList>
            <person name="Roberts W.R."/>
            <person name="Alverson A.J."/>
        </authorList>
    </citation>
    <scope>NUCLEOTIDE SEQUENCE [LARGE SCALE GENOMIC DNA]</scope>
    <source>
        <strain evidence="10 11">AJA228-03</strain>
    </source>
</reference>
<dbReference type="Gene3D" id="3.30.200.20">
    <property type="entry name" value="Phosphorylase Kinase, domain 1"/>
    <property type="match status" value="1"/>
</dbReference>
<dbReference type="Gene3D" id="1.10.510.10">
    <property type="entry name" value="Transferase(Phosphotransferase) domain 1"/>
    <property type="match status" value="1"/>
</dbReference>
<evidence type="ECO:0000256" key="7">
    <source>
        <dbReference type="ARBA" id="ARBA00047899"/>
    </source>
</evidence>
<name>A0ABD3SFQ8_9STRA</name>
<protein>
    <recommendedName>
        <fullName evidence="1">non-specific serine/threonine protein kinase</fullName>
        <ecNumber evidence="1">2.7.11.1</ecNumber>
    </recommendedName>
</protein>
<keyword evidence="11" id="KW-1185">Reference proteome</keyword>
<feature type="domain" description="Protein kinase" evidence="9">
    <location>
        <begin position="14"/>
        <end position="349"/>
    </location>
</feature>
<evidence type="ECO:0000256" key="3">
    <source>
        <dbReference type="ARBA" id="ARBA00022679"/>
    </source>
</evidence>
<dbReference type="InterPro" id="IPR000719">
    <property type="entry name" value="Prot_kinase_dom"/>
</dbReference>
<evidence type="ECO:0000313" key="11">
    <source>
        <dbReference type="Proteomes" id="UP001530377"/>
    </source>
</evidence>
<dbReference type="AlphaFoldDB" id="A0ABD3SFQ8"/>
<keyword evidence="5" id="KW-0418">Kinase</keyword>
<evidence type="ECO:0000256" key="4">
    <source>
        <dbReference type="ARBA" id="ARBA00022741"/>
    </source>
</evidence>
<evidence type="ECO:0000256" key="1">
    <source>
        <dbReference type="ARBA" id="ARBA00012513"/>
    </source>
</evidence>